<name>A0A9N9QLB7_9NEOP</name>
<dbReference type="GO" id="GO:0016712">
    <property type="term" value="F:oxidoreductase activity, acting on paired donors, with incorporation or reduction of molecular oxygen, reduced flavin or flavoprotein as one donor, and incorporation of one atom of oxygen"/>
    <property type="evidence" value="ECO:0007669"/>
    <property type="project" value="UniProtKB-EC"/>
</dbReference>
<proteinExistence type="inferred from homology"/>
<dbReference type="AlphaFoldDB" id="A0A9N9QLB7"/>
<evidence type="ECO:0000256" key="14">
    <source>
        <dbReference type="ARBA" id="ARBA00023136"/>
    </source>
</evidence>
<dbReference type="InterPro" id="IPR017972">
    <property type="entry name" value="Cyt_P450_CS"/>
</dbReference>
<evidence type="ECO:0000256" key="6">
    <source>
        <dbReference type="ARBA" id="ARBA00012109"/>
    </source>
</evidence>
<sequence>MLLLTLLLFFIFILIFVYFITHYNESYWQKRGVIFDKGNVIGPFSEVFGGKRTLFETFGDMYKKYANEPAVGFNLLFTPAIFVIDPNNVRYVMQGHMFIDRGTDYHKEDYLADNLLFMSNSRWKLMRQKMSPTFTTTKLRNMYYVIDKSSQDFIDYLQKNPIKIDNTLDTLSMLCCAAVIGTVFGVTSESLFDSPFLDVAKKAFYPNFKNNFKFLISNVSSGMFSALKLKFFKEHETFFFGAIKQVFRKREREGAKKHDFVDICLNIQKNGVMKDEESGLQLQPTDELLAAQGFFFFIAGVEPTATSLFGAMIEIGRHSEIQKRLHEEIDAVFEKYNNVLTYDAIMEMEYLDKVLNESLRLYPPIGFLTKRCTETTVLPVGNIKIDKGTKVYTPIHAYHHDPRYFKDPHVFNPERFSDEAKKNFGIIYQPFGYGSRICLGMRYARLQAKSGLAHILRNFDLTTCIGKGGIKFVKNQIQVRIDNVEVLYTPRTTKCTFK</sequence>
<evidence type="ECO:0000256" key="17">
    <source>
        <dbReference type="RuleBase" id="RU000461"/>
    </source>
</evidence>
<keyword evidence="11 17" id="KW-0560">Oxidoreductase</keyword>
<evidence type="ECO:0000313" key="19">
    <source>
        <dbReference type="Proteomes" id="UP001153714"/>
    </source>
</evidence>
<dbReference type="Pfam" id="PF00067">
    <property type="entry name" value="p450"/>
    <property type="match status" value="1"/>
</dbReference>
<evidence type="ECO:0000256" key="4">
    <source>
        <dbReference type="ARBA" id="ARBA00004406"/>
    </source>
</evidence>
<keyword evidence="14" id="KW-0472">Membrane</keyword>
<dbReference type="FunFam" id="1.10.630.10:FF:000182">
    <property type="entry name" value="Cytochrome P450 3A4"/>
    <property type="match status" value="1"/>
</dbReference>
<comment type="cofactor">
    <cofactor evidence="1 16">
        <name>heme</name>
        <dbReference type="ChEBI" id="CHEBI:30413"/>
    </cofactor>
</comment>
<protein>
    <recommendedName>
        <fullName evidence="6">unspecific monooxygenase</fullName>
        <ecNumber evidence="6">1.14.14.1</ecNumber>
    </recommendedName>
</protein>
<keyword evidence="9" id="KW-0256">Endoplasmic reticulum</keyword>
<dbReference type="InterPro" id="IPR002401">
    <property type="entry name" value="Cyt_P450_E_grp-I"/>
</dbReference>
<keyword evidence="7 16" id="KW-0349">Heme</keyword>
<evidence type="ECO:0000256" key="12">
    <source>
        <dbReference type="ARBA" id="ARBA00023004"/>
    </source>
</evidence>
<dbReference type="GO" id="GO:0005506">
    <property type="term" value="F:iron ion binding"/>
    <property type="evidence" value="ECO:0007669"/>
    <property type="project" value="InterPro"/>
</dbReference>
<dbReference type="InterPro" id="IPR050476">
    <property type="entry name" value="Insect_CytP450_Detox"/>
</dbReference>
<keyword evidence="12 16" id="KW-0408">Iron</keyword>
<dbReference type="PANTHER" id="PTHR24292:SF84">
    <property type="entry name" value="CYTOCHROME P450 28A5-RELATED"/>
    <property type="match status" value="1"/>
</dbReference>
<comment type="subcellular location">
    <subcellularLocation>
        <location evidence="4">Endoplasmic reticulum membrane</location>
        <topology evidence="4">Peripheral membrane protein</topology>
    </subcellularLocation>
    <subcellularLocation>
        <location evidence="3">Microsome membrane</location>
        <topology evidence="3">Peripheral membrane protein</topology>
    </subcellularLocation>
</comment>
<dbReference type="Gene3D" id="1.10.630.10">
    <property type="entry name" value="Cytochrome P450"/>
    <property type="match status" value="1"/>
</dbReference>
<evidence type="ECO:0000256" key="16">
    <source>
        <dbReference type="PIRSR" id="PIRSR602401-1"/>
    </source>
</evidence>
<evidence type="ECO:0000256" key="7">
    <source>
        <dbReference type="ARBA" id="ARBA00022617"/>
    </source>
</evidence>
<dbReference type="SUPFAM" id="SSF48264">
    <property type="entry name" value="Cytochrome P450"/>
    <property type="match status" value="1"/>
</dbReference>
<evidence type="ECO:0000256" key="5">
    <source>
        <dbReference type="ARBA" id="ARBA00010617"/>
    </source>
</evidence>
<evidence type="ECO:0000256" key="15">
    <source>
        <dbReference type="ARBA" id="ARBA00047827"/>
    </source>
</evidence>
<gene>
    <name evidence="18" type="ORF">DIATSA_LOCUS915</name>
</gene>
<evidence type="ECO:0000256" key="11">
    <source>
        <dbReference type="ARBA" id="ARBA00023002"/>
    </source>
</evidence>
<evidence type="ECO:0000256" key="10">
    <source>
        <dbReference type="ARBA" id="ARBA00022848"/>
    </source>
</evidence>
<reference evidence="18" key="1">
    <citation type="submission" date="2021-12" db="EMBL/GenBank/DDBJ databases">
        <authorList>
            <person name="King R."/>
        </authorList>
    </citation>
    <scope>NUCLEOTIDE SEQUENCE</scope>
</reference>
<dbReference type="GO" id="GO:0020037">
    <property type="term" value="F:heme binding"/>
    <property type="evidence" value="ECO:0007669"/>
    <property type="project" value="InterPro"/>
</dbReference>
<evidence type="ECO:0000256" key="8">
    <source>
        <dbReference type="ARBA" id="ARBA00022723"/>
    </source>
</evidence>
<feature type="binding site" description="axial binding residue" evidence="16">
    <location>
        <position position="438"/>
    </location>
    <ligand>
        <name>heme</name>
        <dbReference type="ChEBI" id="CHEBI:30413"/>
    </ligand>
    <ligandPart>
        <name>Fe</name>
        <dbReference type="ChEBI" id="CHEBI:18248"/>
    </ligandPart>
</feature>
<comment type="function">
    <text evidence="2">May be involved in the metabolism of insect hormones and in the breakdown of synthetic insecticides.</text>
</comment>
<dbReference type="PROSITE" id="PS00086">
    <property type="entry name" value="CYTOCHROME_P450"/>
    <property type="match status" value="1"/>
</dbReference>
<evidence type="ECO:0000256" key="3">
    <source>
        <dbReference type="ARBA" id="ARBA00004174"/>
    </source>
</evidence>
<dbReference type="InterPro" id="IPR036396">
    <property type="entry name" value="Cyt_P450_sf"/>
</dbReference>
<reference evidence="18" key="2">
    <citation type="submission" date="2022-10" db="EMBL/GenBank/DDBJ databases">
        <authorList>
            <consortium name="ENA_rothamsted_submissions"/>
            <consortium name="culmorum"/>
            <person name="King R."/>
        </authorList>
    </citation>
    <scope>NUCLEOTIDE SEQUENCE</scope>
</reference>
<dbReference type="EC" id="1.14.14.1" evidence="6"/>
<keyword evidence="10" id="KW-0492">Microsome</keyword>
<evidence type="ECO:0000313" key="18">
    <source>
        <dbReference type="EMBL" id="CAG9782674.1"/>
    </source>
</evidence>
<comment type="similarity">
    <text evidence="5 17">Belongs to the cytochrome P450 family.</text>
</comment>
<evidence type="ECO:0000256" key="9">
    <source>
        <dbReference type="ARBA" id="ARBA00022824"/>
    </source>
</evidence>
<comment type="catalytic activity">
    <reaction evidence="15">
        <text>an organic molecule + reduced [NADPH--hemoprotein reductase] + O2 = an alcohol + oxidized [NADPH--hemoprotein reductase] + H2O + H(+)</text>
        <dbReference type="Rhea" id="RHEA:17149"/>
        <dbReference type="Rhea" id="RHEA-COMP:11964"/>
        <dbReference type="Rhea" id="RHEA-COMP:11965"/>
        <dbReference type="ChEBI" id="CHEBI:15377"/>
        <dbReference type="ChEBI" id="CHEBI:15378"/>
        <dbReference type="ChEBI" id="CHEBI:15379"/>
        <dbReference type="ChEBI" id="CHEBI:30879"/>
        <dbReference type="ChEBI" id="CHEBI:57618"/>
        <dbReference type="ChEBI" id="CHEBI:58210"/>
        <dbReference type="ChEBI" id="CHEBI:142491"/>
        <dbReference type="EC" id="1.14.14.1"/>
    </reaction>
</comment>
<dbReference type="PANTHER" id="PTHR24292">
    <property type="entry name" value="CYTOCHROME P450"/>
    <property type="match status" value="1"/>
</dbReference>
<organism evidence="18 19">
    <name type="scientific">Diatraea saccharalis</name>
    <name type="common">sugarcane borer</name>
    <dbReference type="NCBI Taxonomy" id="40085"/>
    <lineage>
        <taxon>Eukaryota</taxon>
        <taxon>Metazoa</taxon>
        <taxon>Ecdysozoa</taxon>
        <taxon>Arthropoda</taxon>
        <taxon>Hexapoda</taxon>
        <taxon>Insecta</taxon>
        <taxon>Pterygota</taxon>
        <taxon>Neoptera</taxon>
        <taxon>Endopterygota</taxon>
        <taxon>Lepidoptera</taxon>
        <taxon>Glossata</taxon>
        <taxon>Ditrysia</taxon>
        <taxon>Pyraloidea</taxon>
        <taxon>Crambidae</taxon>
        <taxon>Crambinae</taxon>
        <taxon>Diatraea</taxon>
    </lineage>
</organism>
<dbReference type="EMBL" id="OU893341">
    <property type="protein sequence ID" value="CAG9782674.1"/>
    <property type="molecule type" value="Genomic_DNA"/>
</dbReference>
<dbReference type="Proteomes" id="UP001153714">
    <property type="component" value="Chromosome 10"/>
</dbReference>
<keyword evidence="13 17" id="KW-0503">Monooxygenase</keyword>
<evidence type="ECO:0000256" key="1">
    <source>
        <dbReference type="ARBA" id="ARBA00001971"/>
    </source>
</evidence>
<dbReference type="OrthoDB" id="2789670at2759"/>
<dbReference type="CDD" id="cd11056">
    <property type="entry name" value="CYP6-like"/>
    <property type="match status" value="1"/>
</dbReference>
<dbReference type="PRINTS" id="PR00463">
    <property type="entry name" value="EP450I"/>
</dbReference>
<accession>A0A9N9QLB7</accession>
<dbReference type="InterPro" id="IPR001128">
    <property type="entry name" value="Cyt_P450"/>
</dbReference>
<keyword evidence="8 16" id="KW-0479">Metal-binding</keyword>
<keyword evidence="19" id="KW-1185">Reference proteome</keyword>
<evidence type="ECO:0000256" key="2">
    <source>
        <dbReference type="ARBA" id="ARBA00003690"/>
    </source>
</evidence>
<dbReference type="GO" id="GO:0005789">
    <property type="term" value="C:endoplasmic reticulum membrane"/>
    <property type="evidence" value="ECO:0007669"/>
    <property type="project" value="UniProtKB-SubCell"/>
</dbReference>
<dbReference type="PRINTS" id="PR00385">
    <property type="entry name" value="P450"/>
</dbReference>
<evidence type="ECO:0000256" key="13">
    <source>
        <dbReference type="ARBA" id="ARBA00023033"/>
    </source>
</evidence>